<keyword evidence="1" id="KW-0812">Transmembrane</keyword>
<dbReference type="Gene3D" id="3.40.50.150">
    <property type="entry name" value="Vaccinia Virus protein VP39"/>
    <property type="match status" value="1"/>
</dbReference>
<organism evidence="3 4">
    <name type="scientific">Argiope bruennichi</name>
    <name type="common">Wasp spider</name>
    <name type="synonym">Aranea bruennichi</name>
    <dbReference type="NCBI Taxonomy" id="94029"/>
    <lineage>
        <taxon>Eukaryota</taxon>
        <taxon>Metazoa</taxon>
        <taxon>Ecdysozoa</taxon>
        <taxon>Arthropoda</taxon>
        <taxon>Chelicerata</taxon>
        <taxon>Arachnida</taxon>
        <taxon>Araneae</taxon>
        <taxon>Araneomorphae</taxon>
        <taxon>Entelegynae</taxon>
        <taxon>Araneoidea</taxon>
        <taxon>Araneidae</taxon>
        <taxon>Argiope</taxon>
    </lineage>
</organism>
<keyword evidence="1" id="KW-1133">Transmembrane helix</keyword>
<dbReference type="PANTHER" id="PTHR45036:SF1">
    <property type="entry name" value="METHYLTRANSFERASE LIKE 7A"/>
    <property type="match status" value="1"/>
</dbReference>
<keyword evidence="1" id="KW-0472">Membrane</keyword>
<feature type="domain" description="Methyltransferase type 11" evidence="2">
    <location>
        <begin position="82"/>
        <end position="173"/>
    </location>
</feature>
<dbReference type="PANTHER" id="PTHR45036">
    <property type="entry name" value="METHYLTRANSFERASE LIKE 7B"/>
    <property type="match status" value="1"/>
</dbReference>
<gene>
    <name evidence="3" type="ORF">HNY73_016988</name>
</gene>
<evidence type="ECO:0000259" key="2">
    <source>
        <dbReference type="Pfam" id="PF08241"/>
    </source>
</evidence>
<keyword evidence="4" id="KW-1185">Reference proteome</keyword>
<dbReference type="InterPro" id="IPR029063">
    <property type="entry name" value="SAM-dependent_MTases_sf"/>
</dbReference>
<evidence type="ECO:0000256" key="1">
    <source>
        <dbReference type="SAM" id="Phobius"/>
    </source>
</evidence>
<protein>
    <submittedName>
        <fullName evidence="3">Methyltransferase-like protein 7B like protein</fullName>
    </submittedName>
</protein>
<sequence length="173" mass="19820">MIEVLWFFIGVLIWVVAMTIGLPITIAILLCSSAQDMMFSWIYVHIVQCTFQSKIVSLRIKMFELLQKSLSTNKSSIPLEVLEIGIGDGANLPYYPDNCKLTVVDKNKFFEPYFQRNAKKYTHISYERTVIQPAENMKDVKDNSMDVVVTSVFLCSCDDPDKVLQEILRVLKP</sequence>
<dbReference type="EMBL" id="JABXBU010002227">
    <property type="protein sequence ID" value="KAF8774439.1"/>
    <property type="molecule type" value="Genomic_DNA"/>
</dbReference>
<dbReference type="SUPFAM" id="SSF53335">
    <property type="entry name" value="S-adenosyl-L-methionine-dependent methyltransferases"/>
    <property type="match status" value="1"/>
</dbReference>
<dbReference type="Pfam" id="PF08241">
    <property type="entry name" value="Methyltransf_11"/>
    <property type="match status" value="1"/>
</dbReference>
<accession>A0A8T0EQG5</accession>
<dbReference type="GO" id="GO:0032259">
    <property type="term" value="P:methylation"/>
    <property type="evidence" value="ECO:0007669"/>
    <property type="project" value="UniProtKB-KW"/>
</dbReference>
<dbReference type="GO" id="GO:0008757">
    <property type="term" value="F:S-adenosylmethionine-dependent methyltransferase activity"/>
    <property type="evidence" value="ECO:0007669"/>
    <property type="project" value="InterPro"/>
</dbReference>
<dbReference type="InterPro" id="IPR013216">
    <property type="entry name" value="Methyltransf_11"/>
</dbReference>
<dbReference type="InterPro" id="IPR052356">
    <property type="entry name" value="Thiol_S-MT"/>
</dbReference>
<evidence type="ECO:0000313" key="4">
    <source>
        <dbReference type="Proteomes" id="UP000807504"/>
    </source>
</evidence>
<evidence type="ECO:0000313" key="3">
    <source>
        <dbReference type="EMBL" id="KAF8774439.1"/>
    </source>
</evidence>
<name>A0A8T0EQG5_ARGBR</name>
<dbReference type="Proteomes" id="UP000807504">
    <property type="component" value="Unassembled WGS sequence"/>
</dbReference>
<reference evidence="3" key="1">
    <citation type="journal article" date="2020" name="bioRxiv">
        <title>Chromosome-level reference genome of the European wasp spider Argiope bruennichi: a resource for studies on range expansion and evolutionary adaptation.</title>
        <authorList>
            <person name="Sheffer M.M."/>
            <person name="Hoppe A."/>
            <person name="Krehenwinkel H."/>
            <person name="Uhl G."/>
            <person name="Kuss A.W."/>
            <person name="Jensen L."/>
            <person name="Jensen C."/>
            <person name="Gillespie R.G."/>
            <person name="Hoff K.J."/>
            <person name="Prost S."/>
        </authorList>
    </citation>
    <scope>NUCLEOTIDE SEQUENCE</scope>
</reference>
<proteinExistence type="predicted"/>
<keyword evidence="3" id="KW-0489">Methyltransferase</keyword>
<keyword evidence="3" id="KW-0808">Transferase</keyword>
<dbReference type="AlphaFoldDB" id="A0A8T0EQG5"/>
<comment type="caution">
    <text evidence="3">The sequence shown here is derived from an EMBL/GenBank/DDBJ whole genome shotgun (WGS) entry which is preliminary data.</text>
</comment>
<reference evidence="3" key="2">
    <citation type="submission" date="2020-06" db="EMBL/GenBank/DDBJ databases">
        <authorList>
            <person name="Sheffer M."/>
        </authorList>
    </citation>
    <scope>NUCLEOTIDE SEQUENCE</scope>
</reference>
<feature type="transmembrane region" description="Helical" evidence="1">
    <location>
        <begin position="6"/>
        <end position="31"/>
    </location>
</feature>